<gene>
    <name evidence="3" type="ORF">D8M04_00590</name>
</gene>
<reference evidence="3 4" key="1">
    <citation type="submission" date="2018-10" db="EMBL/GenBank/DDBJ databases">
        <title>Oceanobacillus sp. YLB-02 draft genome.</title>
        <authorList>
            <person name="Yu L."/>
        </authorList>
    </citation>
    <scope>NUCLEOTIDE SEQUENCE [LARGE SCALE GENOMIC DNA]</scope>
    <source>
        <strain evidence="3 4">YLB-02</strain>
    </source>
</reference>
<dbReference type="Gene3D" id="3.40.50.1860">
    <property type="match status" value="2"/>
</dbReference>
<comment type="caution">
    <text evidence="3">The sequence shown here is derived from an EMBL/GenBank/DDBJ whole genome shotgun (WGS) entry which is preliminary data.</text>
</comment>
<dbReference type="NCBIfam" id="TIGR00035">
    <property type="entry name" value="asp_race"/>
    <property type="match status" value="1"/>
</dbReference>
<dbReference type="GO" id="GO:0047661">
    <property type="term" value="F:amino-acid racemase activity"/>
    <property type="evidence" value="ECO:0007669"/>
    <property type="project" value="InterPro"/>
</dbReference>
<comment type="similarity">
    <text evidence="1">Belongs to the aspartate/glutamate racemases family.</text>
</comment>
<dbReference type="InterPro" id="IPR004380">
    <property type="entry name" value="Asp_race"/>
</dbReference>
<dbReference type="Pfam" id="PF01177">
    <property type="entry name" value="Asp_Glu_race"/>
    <property type="match status" value="1"/>
</dbReference>
<dbReference type="Proteomes" id="UP000270219">
    <property type="component" value="Unassembled WGS sequence"/>
</dbReference>
<organism evidence="3 4">
    <name type="scientific">Oceanobacillus piezotolerans</name>
    <dbReference type="NCBI Taxonomy" id="2448030"/>
    <lineage>
        <taxon>Bacteria</taxon>
        <taxon>Bacillati</taxon>
        <taxon>Bacillota</taxon>
        <taxon>Bacilli</taxon>
        <taxon>Bacillales</taxon>
        <taxon>Bacillaceae</taxon>
        <taxon>Oceanobacillus</taxon>
    </lineage>
</organism>
<dbReference type="SUPFAM" id="SSF53681">
    <property type="entry name" value="Aspartate/glutamate racemase"/>
    <property type="match status" value="2"/>
</dbReference>
<name>A0A498DC51_9BACI</name>
<protein>
    <submittedName>
        <fullName evidence="3">Aspartate/glutamate racemase family protein</fullName>
    </submittedName>
</protein>
<evidence type="ECO:0000313" key="3">
    <source>
        <dbReference type="EMBL" id="RLL47812.1"/>
    </source>
</evidence>
<dbReference type="AlphaFoldDB" id="A0A498DC51"/>
<sequence>MQGKMLGVIGGMGPMATSVFLAKLVKNTAAEKDQDHIDTIILNHATIPDRTNAIITNTGQNFLKVIRKDIKLLEDIGVENIAIPCNTSHFYYKEMQDMTSVHIINMVEKTTEYIHQLYGDYSKIAILATDGTIRSRIYCNSGQQFNLEAYHPEPAIQRNIMQVIYNYKAGVADEKEFEEIVKHMIYRENCRCVILGCTELSCLPISEEIKNYCIDPMDILVEESIILSGKQTIHSLVMN</sequence>
<dbReference type="OrthoDB" id="9803739at2"/>
<dbReference type="PANTHER" id="PTHR21198:SF7">
    <property type="entry name" value="ASPARTATE-GLUTAMATE RACEMASE FAMILY"/>
    <property type="match status" value="1"/>
</dbReference>
<keyword evidence="2" id="KW-0413">Isomerase</keyword>
<dbReference type="EMBL" id="RCHR01000001">
    <property type="protein sequence ID" value="RLL47812.1"/>
    <property type="molecule type" value="Genomic_DNA"/>
</dbReference>
<proteinExistence type="inferred from homology"/>
<accession>A0A498DC51</accession>
<dbReference type="InterPro" id="IPR015942">
    <property type="entry name" value="Asp/Glu/hydantoin_racemase"/>
</dbReference>
<dbReference type="PANTHER" id="PTHR21198">
    <property type="entry name" value="GLUTAMATE RACEMASE"/>
    <property type="match status" value="1"/>
</dbReference>
<dbReference type="RefSeq" id="WP_121520363.1">
    <property type="nucleotide sequence ID" value="NZ_RCHR01000001.1"/>
</dbReference>
<evidence type="ECO:0000256" key="2">
    <source>
        <dbReference type="ARBA" id="ARBA00023235"/>
    </source>
</evidence>
<keyword evidence="4" id="KW-1185">Reference proteome</keyword>
<dbReference type="InterPro" id="IPR001920">
    <property type="entry name" value="Asp/Glu_race"/>
</dbReference>
<evidence type="ECO:0000313" key="4">
    <source>
        <dbReference type="Proteomes" id="UP000270219"/>
    </source>
</evidence>
<evidence type="ECO:0000256" key="1">
    <source>
        <dbReference type="ARBA" id="ARBA00007847"/>
    </source>
</evidence>